<evidence type="ECO:0000256" key="7">
    <source>
        <dbReference type="SAM" id="MobiDB-lite"/>
    </source>
</evidence>
<comment type="similarity">
    <text evidence="2">Belongs to the EXO5 family.</text>
</comment>
<evidence type="ECO:0000256" key="4">
    <source>
        <dbReference type="ARBA" id="ARBA00022485"/>
    </source>
</evidence>
<evidence type="ECO:0000256" key="1">
    <source>
        <dbReference type="ARBA" id="ARBA00001966"/>
    </source>
</evidence>
<keyword evidence="9" id="KW-1185">Reference proteome</keyword>
<dbReference type="GO" id="GO:0005634">
    <property type="term" value="C:nucleus"/>
    <property type="evidence" value="ECO:0007669"/>
    <property type="project" value="TreeGrafter"/>
</dbReference>
<organism evidence="8 9">
    <name type="scientific">Zopfia rhizophila CBS 207.26</name>
    <dbReference type="NCBI Taxonomy" id="1314779"/>
    <lineage>
        <taxon>Eukaryota</taxon>
        <taxon>Fungi</taxon>
        <taxon>Dikarya</taxon>
        <taxon>Ascomycota</taxon>
        <taxon>Pezizomycotina</taxon>
        <taxon>Dothideomycetes</taxon>
        <taxon>Dothideomycetes incertae sedis</taxon>
        <taxon>Zopfiaceae</taxon>
        <taxon>Zopfia</taxon>
    </lineage>
</organism>
<proteinExistence type="inferred from homology"/>
<comment type="cofactor">
    <cofactor evidence="1">
        <name>[4Fe-4S] cluster</name>
        <dbReference type="ChEBI" id="CHEBI:49883"/>
    </cofactor>
</comment>
<feature type="region of interest" description="Disordered" evidence="7">
    <location>
        <begin position="96"/>
        <end position="143"/>
    </location>
</feature>
<keyword evidence="6" id="KW-0269">Exonuclease</keyword>
<keyword evidence="4" id="KW-0479">Metal-binding</keyword>
<evidence type="ECO:0000313" key="8">
    <source>
        <dbReference type="EMBL" id="KAF2195194.1"/>
    </source>
</evidence>
<keyword evidence="4" id="KW-0004">4Fe-4S</keyword>
<evidence type="ECO:0008006" key="10">
    <source>
        <dbReference type="Google" id="ProtNLM"/>
    </source>
</evidence>
<dbReference type="GO" id="GO:0005739">
    <property type="term" value="C:mitochondrion"/>
    <property type="evidence" value="ECO:0007669"/>
    <property type="project" value="TreeGrafter"/>
</dbReference>
<evidence type="ECO:0000256" key="2">
    <source>
        <dbReference type="ARBA" id="ARBA00009797"/>
    </source>
</evidence>
<sequence>MPPTYPLVSESSSEDDGVAVPTTPKLTADAGCELSTSTDYGSDLDSEDETLLGDVLSQIAATAPKTIIYPSIEDDTDATGGVVIHQGLPSAISKDTTMEASPNKRVGQSPSVEVEYDRQSREVWSVPRDGQASEERPMPAETSPAFKAEEKYARSPLQQFRTKPKKPLSVTDLVSPAWCELQHWYILTKFGRNPRTKAMKEGSKVHKVLEEQVHEIVPIQIKTKEDGFGLKICNTIQGLRTLRATGLTRELEVWGIVDGQIVNGIIDEISYTCPDPAFEEALEKSKAQQTGGTLPLGQLSIMRSFDNAQGNASAWAGALGLERMIYITEVKTRGVKSKPVGASLRPTWMQLMLYRKLLESLALNTVDAGTVFARYNLQPLVPFTETFISEVGDLDFRKDMVLDDEIPFSILQPSTSELETHNNLSALWSLMISEFSQAIDTFSDVLRAEFRYSKTGAIIGSEVVAYNASVIDEYLAVGMSWWKGEREAKGVEIEEAFKCRVCDFAEDCTWRKNKVEEATEKHRLRAAAREKSAM</sequence>
<evidence type="ECO:0000256" key="3">
    <source>
        <dbReference type="ARBA" id="ARBA00011245"/>
    </source>
</evidence>
<dbReference type="EMBL" id="ML994610">
    <property type="protein sequence ID" value="KAF2195194.1"/>
    <property type="molecule type" value="Genomic_DNA"/>
</dbReference>
<keyword evidence="6" id="KW-0378">Hydrolase</keyword>
<dbReference type="GO" id="GO:0045145">
    <property type="term" value="F:single-stranded DNA 5'-3' DNA exonuclease activity"/>
    <property type="evidence" value="ECO:0007669"/>
    <property type="project" value="InterPro"/>
</dbReference>
<dbReference type="InterPro" id="IPR019190">
    <property type="entry name" value="EXOV"/>
</dbReference>
<dbReference type="Proteomes" id="UP000800200">
    <property type="component" value="Unassembled WGS sequence"/>
</dbReference>
<protein>
    <recommendedName>
        <fullName evidence="10">Exonuclease V</fullName>
    </recommendedName>
</protein>
<comment type="subunit">
    <text evidence="3">Monomer.</text>
</comment>
<gene>
    <name evidence="8" type="ORF">K469DRAFT_545666</name>
</gene>
<reference evidence="8" key="1">
    <citation type="journal article" date="2020" name="Stud. Mycol.">
        <title>101 Dothideomycetes genomes: a test case for predicting lifestyles and emergence of pathogens.</title>
        <authorList>
            <person name="Haridas S."/>
            <person name="Albert R."/>
            <person name="Binder M."/>
            <person name="Bloem J."/>
            <person name="Labutti K."/>
            <person name="Salamov A."/>
            <person name="Andreopoulos B."/>
            <person name="Baker S."/>
            <person name="Barry K."/>
            <person name="Bills G."/>
            <person name="Bluhm B."/>
            <person name="Cannon C."/>
            <person name="Castanera R."/>
            <person name="Culley D."/>
            <person name="Daum C."/>
            <person name="Ezra D."/>
            <person name="Gonzalez J."/>
            <person name="Henrissat B."/>
            <person name="Kuo A."/>
            <person name="Liang C."/>
            <person name="Lipzen A."/>
            <person name="Lutzoni F."/>
            <person name="Magnuson J."/>
            <person name="Mondo S."/>
            <person name="Nolan M."/>
            <person name="Ohm R."/>
            <person name="Pangilinan J."/>
            <person name="Park H.-J."/>
            <person name="Ramirez L."/>
            <person name="Alfaro M."/>
            <person name="Sun H."/>
            <person name="Tritt A."/>
            <person name="Yoshinaga Y."/>
            <person name="Zwiers L.-H."/>
            <person name="Turgeon B."/>
            <person name="Goodwin S."/>
            <person name="Spatafora J."/>
            <person name="Crous P."/>
            <person name="Grigoriev I."/>
        </authorList>
    </citation>
    <scope>NUCLEOTIDE SEQUENCE</scope>
    <source>
        <strain evidence="8">CBS 207.26</strain>
    </source>
</reference>
<evidence type="ECO:0000313" key="9">
    <source>
        <dbReference type="Proteomes" id="UP000800200"/>
    </source>
</evidence>
<dbReference type="Pfam" id="PF09810">
    <property type="entry name" value="Exo5"/>
    <property type="match status" value="1"/>
</dbReference>
<dbReference type="GO" id="GO:0036297">
    <property type="term" value="P:interstrand cross-link repair"/>
    <property type="evidence" value="ECO:0007669"/>
    <property type="project" value="TreeGrafter"/>
</dbReference>
<dbReference type="OrthoDB" id="354769at2759"/>
<accession>A0A6A6EUE8</accession>
<name>A0A6A6EUE8_9PEZI</name>
<evidence type="ECO:0000256" key="5">
    <source>
        <dbReference type="ARBA" id="ARBA00022722"/>
    </source>
</evidence>
<feature type="region of interest" description="Disordered" evidence="7">
    <location>
        <begin position="1"/>
        <end position="45"/>
    </location>
</feature>
<dbReference type="GO" id="GO:0051539">
    <property type="term" value="F:4 iron, 4 sulfur cluster binding"/>
    <property type="evidence" value="ECO:0007669"/>
    <property type="project" value="UniProtKB-KW"/>
</dbReference>
<keyword evidence="5" id="KW-0540">Nuclease</keyword>
<keyword evidence="4" id="KW-0411">Iron-sulfur</keyword>
<dbReference type="AlphaFoldDB" id="A0A6A6EUE8"/>
<dbReference type="PANTHER" id="PTHR14464">
    <property type="entry name" value="EXONUCLEASE V"/>
    <property type="match status" value="1"/>
</dbReference>
<evidence type="ECO:0000256" key="6">
    <source>
        <dbReference type="ARBA" id="ARBA00022839"/>
    </source>
</evidence>
<dbReference type="PANTHER" id="PTHR14464:SF4">
    <property type="entry name" value="EXONUCLEASE V"/>
    <property type="match status" value="1"/>
</dbReference>
<keyword evidence="4" id="KW-0408">Iron</keyword>
<feature type="compositionally biased region" description="Polar residues" evidence="7">
    <location>
        <begin position="96"/>
        <end position="111"/>
    </location>
</feature>